<keyword evidence="2" id="KW-1185">Reference proteome</keyword>
<protein>
    <submittedName>
        <fullName evidence="1">Uncharacterized protein</fullName>
    </submittedName>
</protein>
<evidence type="ECO:0000313" key="1">
    <source>
        <dbReference type="EMBL" id="GAB41218.1"/>
    </source>
</evidence>
<proteinExistence type="predicted"/>
<evidence type="ECO:0000313" key="2">
    <source>
        <dbReference type="Proteomes" id="UP000005845"/>
    </source>
</evidence>
<organism evidence="1 2">
    <name type="scientific">Gordonia sputi NBRC 100414</name>
    <dbReference type="NCBI Taxonomy" id="1089453"/>
    <lineage>
        <taxon>Bacteria</taxon>
        <taxon>Bacillati</taxon>
        <taxon>Actinomycetota</taxon>
        <taxon>Actinomycetes</taxon>
        <taxon>Mycobacteriales</taxon>
        <taxon>Gordoniaceae</taxon>
        <taxon>Gordonia</taxon>
    </lineage>
</organism>
<accession>H5U660</accession>
<comment type="caution">
    <text evidence="1">The sequence shown here is derived from an EMBL/GenBank/DDBJ whole genome shotgun (WGS) entry which is preliminary data.</text>
</comment>
<dbReference type="AlphaFoldDB" id="H5U660"/>
<gene>
    <name evidence="1" type="ORF">GOSPT_124_00090</name>
</gene>
<name>H5U660_9ACTN</name>
<sequence>MSASNAATVNRSAIACADALTRVARILSDDRHTRRVLNHVSVRGTLWRIIRRTATDRIHRRWATLAPTTQ</sequence>
<dbReference type="Proteomes" id="UP000005845">
    <property type="component" value="Unassembled WGS sequence"/>
</dbReference>
<dbReference type="EMBL" id="BAFC01000122">
    <property type="protein sequence ID" value="GAB41218.1"/>
    <property type="molecule type" value="Genomic_DNA"/>
</dbReference>
<reference evidence="1 2" key="1">
    <citation type="submission" date="2012-02" db="EMBL/GenBank/DDBJ databases">
        <title>Whole genome shotgun sequence of Gordonia sputi NBRC 100414.</title>
        <authorList>
            <person name="Yoshida I."/>
            <person name="Hosoyama A."/>
            <person name="Tsuchikane K."/>
            <person name="Katsumata H."/>
            <person name="Yamazaki S."/>
            <person name="Fujita N."/>
        </authorList>
    </citation>
    <scope>NUCLEOTIDE SEQUENCE [LARGE SCALE GENOMIC DNA]</scope>
    <source>
        <strain evidence="1 2">NBRC 100414</strain>
    </source>
</reference>